<gene>
    <name evidence="1" type="ORF">GUJ93_ZPchr0013g34371</name>
</gene>
<organism evidence="1 2">
    <name type="scientific">Zizania palustris</name>
    <name type="common">Northern wild rice</name>
    <dbReference type="NCBI Taxonomy" id="103762"/>
    <lineage>
        <taxon>Eukaryota</taxon>
        <taxon>Viridiplantae</taxon>
        <taxon>Streptophyta</taxon>
        <taxon>Embryophyta</taxon>
        <taxon>Tracheophyta</taxon>
        <taxon>Spermatophyta</taxon>
        <taxon>Magnoliopsida</taxon>
        <taxon>Liliopsida</taxon>
        <taxon>Poales</taxon>
        <taxon>Poaceae</taxon>
        <taxon>BOP clade</taxon>
        <taxon>Oryzoideae</taxon>
        <taxon>Oryzeae</taxon>
        <taxon>Zizaniinae</taxon>
        <taxon>Zizania</taxon>
    </lineage>
</organism>
<comment type="caution">
    <text evidence="1">The sequence shown here is derived from an EMBL/GenBank/DDBJ whole genome shotgun (WGS) entry which is preliminary data.</text>
</comment>
<dbReference type="AlphaFoldDB" id="A0A8J5X4Y7"/>
<dbReference type="EMBL" id="JAAALK010000079">
    <property type="protein sequence ID" value="KAG8100278.1"/>
    <property type="molecule type" value="Genomic_DNA"/>
</dbReference>
<protein>
    <submittedName>
        <fullName evidence="1">Uncharacterized protein</fullName>
    </submittedName>
</protein>
<proteinExistence type="predicted"/>
<keyword evidence="2" id="KW-1185">Reference proteome</keyword>
<sequence length="102" mass="10989">MGIGYVLGIVGVVLLAHATYGTIQCTSLAHADFLRLVSLVVASAEQVLPKEAAKGNSDFDVVKLDAAELLVKHVYNCCKSSESFCIYDLVKSLAHLTDNFEE</sequence>
<accession>A0A8J5X4Y7</accession>
<dbReference type="Proteomes" id="UP000729402">
    <property type="component" value="Unassembled WGS sequence"/>
</dbReference>
<reference evidence="1" key="1">
    <citation type="journal article" date="2021" name="bioRxiv">
        <title>Whole Genome Assembly and Annotation of Northern Wild Rice, Zizania palustris L., Supports a Whole Genome Duplication in the Zizania Genus.</title>
        <authorList>
            <person name="Haas M."/>
            <person name="Kono T."/>
            <person name="Macchietto M."/>
            <person name="Millas R."/>
            <person name="McGilp L."/>
            <person name="Shao M."/>
            <person name="Duquette J."/>
            <person name="Hirsch C.N."/>
            <person name="Kimball J."/>
        </authorList>
    </citation>
    <scope>NUCLEOTIDE SEQUENCE</scope>
    <source>
        <tissue evidence="1">Fresh leaf tissue</tissue>
    </source>
</reference>
<evidence type="ECO:0000313" key="2">
    <source>
        <dbReference type="Proteomes" id="UP000729402"/>
    </source>
</evidence>
<name>A0A8J5X4Y7_ZIZPA</name>
<reference evidence="1" key="2">
    <citation type="submission" date="2021-02" db="EMBL/GenBank/DDBJ databases">
        <authorList>
            <person name="Kimball J.A."/>
            <person name="Haas M.W."/>
            <person name="Macchietto M."/>
            <person name="Kono T."/>
            <person name="Duquette J."/>
            <person name="Shao M."/>
        </authorList>
    </citation>
    <scope>NUCLEOTIDE SEQUENCE</scope>
    <source>
        <tissue evidence="1">Fresh leaf tissue</tissue>
    </source>
</reference>
<evidence type="ECO:0000313" key="1">
    <source>
        <dbReference type="EMBL" id="KAG8100278.1"/>
    </source>
</evidence>